<organism evidence="1 2">
    <name type="scientific">Lasiosphaeria miniovina</name>
    <dbReference type="NCBI Taxonomy" id="1954250"/>
    <lineage>
        <taxon>Eukaryota</taxon>
        <taxon>Fungi</taxon>
        <taxon>Dikarya</taxon>
        <taxon>Ascomycota</taxon>
        <taxon>Pezizomycotina</taxon>
        <taxon>Sordariomycetes</taxon>
        <taxon>Sordariomycetidae</taxon>
        <taxon>Sordariales</taxon>
        <taxon>Lasiosphaeriaceae</taxon>
        <taxon>Lasiosphaeria</taxon>
    </lineage>
</organism>
<reference evidence="1" key="1">
    <citation type="submission" date="2023-06" db="EMBL/GenBank/DDBJ databases">
        <title>Genome-scale phylogeny and comparative genomics of the fungal order Sordariales.</title>
        <authorList>
            <consortium name="Lawrence Berkeley National Laboratory"/>
            <person name="Hensen N."/>
            <person name="Bonometti L."/>
            <person name="Westerberg I."/>
            <person name="Brannstrom I.O."/>
            <person name="Guillou S."/>
            <person name="Cros-Aarteil S."/>
            <person name="Calhoun S."/>
            <person name="Haridas S."/>
            <person name="Kuo A."/>
            <person name="Mondo S."/>
            <person name="Pangilinan J."/>
            <person name="Riley R."/>
            <person name="LaButti K."/>
            <person name="Andreopoulos B."/>
            <person name="Lipzen A."/>
            <person name="Chen C."/>
            <person name="Yanf M."/>
            <person name="Daum C."/>
            <person name="Ng V."/>
            <person name="Clum A."/>
            <person name="Steindorff A."/>
            <person name="Ohm R."/>
            <person name="Martin F."/>
            <person name="Silar P."/>
            <person name="Natvig D."/>
            <person name="Lalanne C."/>
            <person name="Gautier V."/>
            <person name="Ament-velasquez S.L."/>
            <person name="Kruys A."/>
            <person name="Hutchinson M.I."/>
            <person name="Powell A.J."/>
            <person name="Barry K."/>
            <person name="Miller A.N."/>
            <person name="Grigoriev I.V."/>
            <person name="Debuchy R."/>
            <person name="Gladieux P."/>
            <person name="Thoren M.H."/>
            <person name="Johannesson H."/>
        </authorList>
    </citation>
    <scope>NUCLEOTIDE SEQUENCE</scope>
    <source>
        <strain evidence="1">SMH2392-1A</strain>
    </source>
</reference>
<name>A0AA39ZZF5_9PEZI</name>
<evidence type="ECO:0000313" key="1">
    <source>
        <dbReference type="EMBL" id="KAK0706496.1"/>
    </source>
</evidence>
<protein>
    <recommendedName>
        <fullName evidence="3">Kinesin light chain</fullName>
    </recommendedName>
</protein>
<dbReference type="PANTHER" id="PTHR46082">
    <property type="entry name" value="ATP/GTP-BINDING PROTEIN-RELATED"/>
    <property type="match status" value="1"/>
</dbReference>
<dbReference type="Gene3D" id="1.25.40.10">
    <property type="entry name" value="Tetratricopeptide repeat domain"/>
    <property type="match status" value="3"/>
</dbReference>
<sequence>MLFLDGGCRTVALHGLGGMGKTQVALQLAHWVKTSKPGEASFGRAYAEIARELSIPKASDKEDVKESVRRHLSSKSAGQWFLVVDNADDNTIVVGDSSSDKSTGMCDYLPESEAGVTLFTTRSMEVAVGVASSDSGTKAADLLAELEYLPLAIYLKLPRGTEQDLVGLMSREFPDNTRYKESHNAVATTWLVSFEQIRKSNTIAANLLSFITHIEPKAIPMSLLPHPESDVQMVDAIGTLCGYAFLIRREGDSDVYDMHSLVHLATRIWVQERGAWDQEARKAIRHIEEVVPWVNYENRQSWRECIPHSIKILKGGEGLDMRKRAELLLWVGRCLDYDGRTKEALRCLEECQQWCRAYLPEDDPFLLATQHDLALTYLKSGKSLAEDHPSRILSQYNLALAYREDGQVKQAVKLLEHVVAVQSKSLTEDHPSRLLSSALAEDHPDRLVSQYTLASAYRKNGQVKQAVKLLEHVVDVDSKTLAYDHPDRLASQHELALVYRDDGRPDYSIDAASFISRYPDQAKGSTGAQSYQTTA</sequence>
<dbReference type="SUPFAM" id="SSF48452">
    <property type="entry name" value="TPR-like"/>
    <property type="match status" value="1"/>
</dbReference>
<dbReference type="PANTHER" id="PTHR46082:SF6">
    <property type="entry name" value="AAA+ ATPASE DOMAIN-CONTAINING PROTEIN-RELATED"/>
    <property type="match status" value="1"/>
</dbReference>
<dbReference type="Pfam" id="PF13374">
    <property type="entry name" value="TPR_10"/>
    <property type="match status" value="1"/>
</dbReference>
<dbReference type="Gene3D" id="3.40.50.300">
    <property type="entry name" value="P-loop containing nucleotide triphosphate hydrolases"/>
    <property type="match status" value="1"/>
</dbReference>
<comment type="caution">
    <text evidence="1">The sequence shown here is derived from an EMBL/GenBank/DDBJ whole genome shotgun (WGS) entry which is preliminary data.</text>
</comment>
<evidence type="ECO:0008006" key="3">
    <source>
        <dbReference type="Google" id="ProtNLM"/>
    </source>
</evidence>
<dbReference type="InterPro" id="IPR027417">
    <property type="entry name" value="P-loop_NTPase"/>
</dbReference>
<dbReference type="SMART" id="SM00028">
    <property type="entry name" value="TPR"/>
    <property type="match status" value="2"/>
</dbReference>
<dbReference type="SUPFAM" id="SSF52540">
    <property type="entry name" value="P-loop containing nucleoside triphosphate hydrolases"/>
    <property type="match status" value="1"/>
</dbReference>
<dbReference type="AlphaFoldDB" id="A0AA39ZZF5"/>
<keyword evidence="2" id="KW-1185">Reference proteome</keyword>
<dbReference type="GeneID" id="85327572"/>
<evidence type="ECO:0000313" key="2">
    <source>
        <dbReference type="Proteomes" id="UP001172101"/>
    </source>
</evidence>
<dbReference type="RefSeq" id="XP_060291590.1">
    <property type="nucleotide sequence ID" value="XM_060444302.1"/>
</dbReference>
<accession>A0AA39ZZF5</accession>
<gene>
    <name evidence="1" type="ORF">B0T26DRAFT_743737</name>
</gene>
<dbReference type="InterPro" id="IPR019734">
    <property type="entry name" value="TPR_rpt"/>
</dbReference>
<dbReference type="InterPro" id="IPR053137">
    <property type="entry name" value="NLR-like"/>
</dbReference>
<dbReference type="EMBL" id="JAUIRO010000007">
    <property type="protein sequence ID" value="KAK0706496.1"/>
    <property type="molecule type" value="Genomic_DNA"/>
</dbReference>
<dbReference type="InterPro" id="IPR011990">
    <property type="entry name" value="TPR-like_helical_dom_sf"/>
</dbReference>
<dbReference type="Proteomes" id="UP001172101">
    <property type="component" value="Unassembled WGS sequence"/>
</dbReference>
<proteinExistence type="predicted"/>
<dbReference type="Pfam" id="PF13424">
    <property type="entry name" value="TPR_12"/>
    <property type="match status" value="1"/>
</dbReference>